<name>A0ABS2M5S2_9ACTN</name>
<proteinExistence type="predicted"/>
<dbReference type="RefSeq" id="WP_193669321.1">
    <property type="nucleotide sequence ID" value="NZ_JACDTV010000008.1"/>
</dbReference>
<gene>
    <name evidence="2" type="ORF">JOE61_000359</name>
</gene>
<organism evidence="2 3">
    <name type="scientific">Nocardioides salarius</name>
    <dbReference type="NCBI Taxonomy" id="374513"/>
    <lineage>
        <taxon>Bacteria</taxon>
        <taxon>Bacillati</taxon>
        <taxon>Actinomycetota</taxon>
        <taxon>Actinomycetes</taxon>
        <taxon>Propionibacteriales</taxon>
        <taxon>Nocardioidaceae</taxon>
        <taxon>Nocardioides</taxon>
    </lineage>
</organism>
<protein>
    <submittedName>
        <fullName evidence="2">Uncharacterized protein</fullName>
    </submittedName>
</protein>
<accession>A0ABS2M5S2</accession>
<dbReference type="EMBL" id="JAFBBZ010000001">
    <property type="protein sequence ID" value="MBM7506545.1"/>
    <property type="molecule type" value="Genomic_DNA"/>
</dbReference>
<keyword evidence="3" id="KW-1185">Reference proteome</keyword>
<comment type="caution">
    <text evidence="2">The sequence shown here is derived from an EMBL/GenBank/DDBJ whole genome shotgun (WGS) entry which is preliminary data.</text>
</comment>
<evidence type="ECO:0000313" key="2">
    <source>
        <dbReference type="EMBL" id="MBM7506545.1"/>
    </source>
</evidence>
<evidence type="ECO:0000256" key="1">
    <source>
        <dbReference type="SAM" id="MobiDB-lite"/>
    </source>
</evidence>
<evidence type="ECO:0000313" key="3">
    <source>
        <dbReference type="Proteomes" id="UP000732378"/>
    </source>
</evidence>
<feature type="region of interest" description="Disordered" evidence="1">
    <location>
        <begin position="122"/>
        <end position="201"/>
    </location>
</feature>
<dbReference type="Proteomes" id="UP000732378">
    <property type="component" value="Unassembled WGS sequence"/>
</dbReference>
<reference evidence="2 3" key="1">
    <citation type="submission" date="2021-01" db="EMBL/GenBank/DDBJ databases">
        <title>Sequencing the genomes of 1000 actinobacteria strains.</title>
        <authorList>
            <person name="Klenk H.-P."/>
        </authorList>
    </citation>
    <scope>NUCLEOTIDE SEQUENCE [LARGE SCALE GENOMIC DNA]</scope>
    <source>
        <strain evidence="2 3">DSM 18239</strain>
    </source>
</reference>
<sequence length="201" mass="22596">MSRSDRRPVIFRNALANPDLGNVERLFLITLVHLPTEYVDGVRRSGSRGMDAGGKFSLHYDYIACAMHTSPENVKKLAQRLEAKGYLSKRWRGTYGRPAGFEALDVRGDMTYPITFRPFVPPYEVQAPPTRRDTTSPLPCSRPTHPDHAPTSRAVRPAGTEVEKRSNGEQVPGEALPEPPAWMDDYPLEEPYTDTEQRESA</sequence>